<evidence type="ECO:0000259" key="4">
    <source>
        <dbReference type="Pfam" id="PF13193"/>
    </source>
</evidence>
<dbReference type="CDD" id="cd05930">
    <property type="entry name" value="A_NRPS"/>
    <property type="match status" value="1"/>
</dbReference>
<dbReference type="FunFam" id="2.30.38.10:FF:000001">
    <property type="entry name" value="Non-ribosomal peptide synthetase PvdI"/>
    <property type="match status" value="1"/>
</dbReference>
<dbReference type="InterPro" id="IPR025110">
    <property type="entry name" value="AMP-bd_C"/>
</dbReference>
<dbReference type="Gene3D" id="3.40.50.980">
    <property type="match status" value="1"/>
</dbReference>
<organism evidence="5 6">
    <name type="scientific">Pseudoalteromonas rubra</name>
    <dbReference type="NCBI Taxonomy" id="43658"/>
    <lineage>
        <taxon>Bacteria</taxon>
        <taxon>Pseudomonadati</taxon>
        <taxon>Pseudomonadota</taxon>
        <taxon>Gammaproteobacteria</taxon>
        <taxon>Alteromonadales</taxon>
        <taxon>Pseudoalteromonadaceae</taxon>
        <taxon>Pseudoalteromonas</taxon>
    </lineage>
</organism>
<accession>A0A4Q7DY39</accession>
<dbReference type="RefSeq" id="WP_165389233.1">
    <property type="nucleotide sequence ID" value="NZ_PPUZ01000150.1"/>
</dbReference>
<feature type="domain" description="AMP-binding enzyme C-terminal" evidence="4">
    <location>
        <begin position="223"/>
        <end position="302"/>
    </location>
</feature>
<dbReference type="GO" id="GO:0044550">
    <property type="term" value="P:secondary metabolite biosynthetic process"/>
    <property type="evidence" value="ECO:0007669"/>
    <property type="project" value="TreeGrafter"/>
</dbReference>
<dbReference type="Proteomes" id="UP000292345">
    <property type="component" value="Unassembled WGS sequence"/>
</dbReference>
<dbReference type="Pfam" id="PF00501">
    <property type="entry name" value="AMP-binding"/>
    <property type="match status" value="1"/>
</dbReference>
<keyword evidence="1" id="KW-0596">Phosphopantetheine</keyword>
<dbReference type="Gene3D" id="2.30.38.10">
    <property type="entry name" value="Luciferase, Domain 3"/>
    <property type="match status" value="1"/>
</dbReference>
<evidence type="ECO:0000313" key="6">
    <source>
        <dbReference type="Proteomes" id="UP000292345"/>
    </source>
</evidence>
<dbReference type="GO" id="GO:0031177">
    <property type="term" value="F:phosphopantetheine binding"/>
    <property type="evidence" value="ECO:0007669"/>
    <property type="project" value="TreeGrafter"/>
</dbReference>
<evidence type="ECO:0000256" key="2">
    <source>
        <dbReference type="ARBA" id="ARBA00022553"/>
    </source>
</evidence>
<evidence type="ECO:0000259" key="3">
    <source>
        <dbReference type="Pfam" id="PF00501"/>
    </source>
</evidence>
<keyword evidence="2" id="KW-0597">Phosphoprotein</keyword>
<reference evidence="5 6" key="1">
    <citation type="submission" date="2018-01" db="EMBL/GenBank/DDBJ databases">
        <title>Co-occurrence of chitin degradation, pigmentation and bioactivity in marine Pseudoalteromonas.</title>
        <authorList>
            <person name="Paulsen S."/>
            <person name="Gram L."/>
            <person name="Machado H."/>
        </authorList>
    </citation>
    <scope>NUCLEOTIDE SEQUENCE [LARGE SCALE GENOMIC DNA]</scope>
    <source>
        <strain evidence="5 6">S1946</strain>
    </source>
</reference>
<dbReference type="Gene3D" id="3.30.300.30">
    <property type="match status" value="1"/>
</dbReference>
<proteinExistence type="predicted"/>
<name>A0A4Q7DY39_9GAMM</name>
<dbReference type="PANTHER" id="PTHR45527">
    <property type="entry name" value="NONRIBOSOMAL PEPTIDE SYNTHETASE"/>
    <property type="match status" value="1"/>
</dbReference>
<sequence length="311" mass="33600">SKVLQFASISFDAATWEWLMALSCGATLVIADELQRTDVEQLSALLKTQQITHATLPPALLSTMALQTDLALQCLIVAGEACEEAVVARWRAHYPFYNAYGPSETSVCATVGEITNDIVHIGTPLCNVQTYVLDKQQNLLPHGSLGELCVGGDGLARGYLNQSELTAERFIDNPFYDPEVAGSSRRLYRTGDLVRYLADGNLAFVGRADDQIKIRGFRVELGEIAQQLSRQAEIDSALVLAKNGPAGTYLVAYVQPVDAVAEQAQAAFMSEALATLAQSLPDYMVPKLGVVIAEWPLTANGKVNKKALPEA</sequence>
<gene>
    <name evidence="5" type="ORF">C3B51_23185</name>
</gene>
<dbReference type="EMBL" id="PPUZ01000150">
    <property type="protein sequence ID" value="RZM69944.1"/>
    <property type="molecule type" value="Genomic_DNA"/>
</dbReference>
<protein>
    <submittedName>
        <fullName evidence="5">Non-ribosomal peptide synthetase</fullName>
    </submittedName>
</protein>
<dbReference type="GO" id="GO:0005737">
    <property type="term" value="C:cytoplasm"/>
    <property type="evidence" value="ECO:0007669"/>
    <property type="project" value="TreeGrafter"/>
</dbReference>
<evidence type="ECO:0000313" key="5">
    <source>
        <dbReference type="EMBL" id="RZM69944.1"/>
    </source>
</evidence>
<dbReference type="Pfam" id="PF13193">
    <property type="entry name" value="AMP-binding_C"/>
    <property type="match status" value="1"/>
</dbReference>
<dbReference type="GO" id="GO:0043041">
    <property type="term" value="P:amino acid activation for nonribosomal peptide biosynthetic process"/>
    <property type="evidence" value="ECO:0007669"/>
    <property type="project" value="TreeGrafter"/>
</dbReference>
<feature type="domain" description="AMP-dependent synthetase/ligase" evidence="3">
    <location>
        <begin position="2"/>
        <end position="160"/>
    </location>
</feature>
<comment type="caution">
    <text evidence="5">The sequence shown here is derived from an EMBL/GenBank/DDBJ whole genome shotgun (WGS) entry which is preliminary data.</text>
</comment>
<dbReference type="SUPFAM" id="SSF56801">
    <property type="entry name" value="Acetyl-CoA synthetase-like"/>
    <property type="match status" value="1"/>
</dbReference>
<dbReference type="InterPro" id="IPR045851">
    <property type="entry name" value="AMP-bd_C_sf"/>
</dbReference>
<feature type="non-terminal residue" evidence="5">
    <location>
        <position position="311"/>
    </location>
</feature>
<dbReference type="InterPro" id="IPR000873">
    <property type="entry name" value="AMP-dep_synth/lig_dom"/>
</dbReference>
<dbReference type="PANTHER" id="PTHR45527:SF1">
    <property type="entry name" value="FATTY ACID SYNTHASE"/>
    <property type="match status" value="1"/>
</dbReference>
<dbReference type="AlphaFoldDB" id="A0A4Q7DY39"/>
<evidence type="ECO:0000256" key="1">
    <source>
        <dbReference type="ARBA" id="ARBA00022450"/>
    </source>
</evidence>
<feature type="non-terminal residue" evidence="5">
    <location>
        <position position="1"/>
    </location>
</feature>